<comment type="caution">
    <text evidence="2">The sequence shown here is derived from an EMBL/GenBank/DDBJ whole genome shotgun (WGS) entry which is preliminary data.</text>
</comment>
<evidence type="ECO:0000313" key="2">
    <source>
        <dbReference type="EMBL" id="RIY41913.1"/>
    </source>
</evidence>
<dbReference type="EMBL" id="NQYH01000001">
    <property type="protein sequence ID" value="RIY41913.1"/>
    <property type="molecule type" value="Genomic_DNA"/>
</dbReference>
<dbReference type="InterPro" id="IPR010419">
    <property type="entry name" value="CO_DH_gsu"/>
</dbReference>
<proteinExistence type="predicted"/>
<dbReference type="OrthoDB" id="9800877at2"/>
<evidence type="ECO:0000256" key="1">
    <source>
        <dbReference type="SAM" id="MobiDB-lite"/>
    </source>
</evidence>
<evidence type="ECO:0000313" key="3">
    <source>
        <dbReference type="Proteomes" id="UP000266206"/>
    </source>
</evidence>
<feature type="region of interest" description="Disordered" evidence="1">
    <location>
        <begin position="145"/>
        <end position="196"/>
    </location>
</feature>
<feature type="compositionally biased region" description="Polar residues" evidence="1">
    <location>
        <begin position="157"/>
        <end position="172"/>
    </location>
</feature>
<name>A0A3A1YUH8_9BURK</name>
<dbReference type="PANTHER" id="PTHR38588:SF1">
    <property type="entry name" value="BLL0334 PROTEIN"/>
    <property type="match status" value="1"/>
</dbReference>
<dbReference type="SUPFAM" id="SSF55961">
    <property type="entry name" value="Bet v1-like"/>
    <property type="match status" value="1"/>
</dbReference>
<protein>
    <recommendedName>
        <fullName evidence="4">4-hydroxybenzoyl-CoA reductase</fullName>
    </recommendedName>
</protein>
<organism evidence="2 3">
    <name type="scientific">Neopusillimonas maritima</name>
    <dbReference type="NCBI Taxonomy" id="2026239"/>
    <lineage>
        <taxon>Bacteria</taxon>
        <taxon>Pseudomonadati</taxon>
        <taxon>Pseudomonadota</taxon>
        <taxon>Betaproteobacteria</taxon>
        <taxon>Burkholderiales</taxon>
        <taxon>Alcaligenaceae</taxon>
        <taxon>Neopusillimonas</taxon>
    </lineage>
</organism>
<dbReference type="Proteomes" id="UP000266206">
    <property type="component" value="Unassembled WGS sequence"/>
</dbReference>
<gene>
    <name evidence="2" type="ORF">CJP73_00240</name>
</gene>
<accession>A0A3A1YUH8</accession>
<dbReference type="Pfam" id="PF06240">
    <property type="entry name" value="COXG"/>
    <property type="match status" value="1"/>
</dbReference>
<dbReference type="InterPro" id="IPR023393">
    <property type="entry name" value="START-like_dom_sf"/>
</dbReference>
<sequence>MEIEKKMTIAAPREKVWAMLLDPNVMGACVPGMESIDVISDTEYLVSIHVKMSFISARFKVRTFVVETRRPEYLKSEGKGEDSSLTSSLKHTSEVFLTELGPNETEFRTIVNVELLGRLGSFGMNMVKTKADRMWDDFGRKLAERITGETQPEPAPTNKTSSTTEGQSTPEAQTDAAGADKSSLMSRMRSVFGSSS</sequence>
<dbReference type="PANTHER" id="PTHR38588">
    <property type="entry name" value="BLL0334 PROTEIN"/>
    <property type="match status" value="1"/>
</dbReference>
<evidence type="ECO:0008006" key="4">
    <source>
        <dbReference type="Google" id="ProtNLM"/>
    </source>
</evidence>
<dbReference type="Gene3D" id="3.30.530.20">
    <property type="match status" value="1"/>
</dbReference>
<reference evidence="2 3" key="1">
    <citation type="submission" date="2017-08" db="EMBL/GenBank/DDBJ databases">
        <title>Pusillimonas indicus sp. nov., a member of the family Alcaligenaceae isolated from surface seawater.</title>
        <authorList>
            <person name="Li J."/>
        </authorList>
    </citation>
    <scope>NUCLEOTIDE SEQUENCE [LARGE SCALE GENOMIC DNA]</scope>
    <source>
        <strain evidence="2 3">L52-1-41</strain>
    </source>
</reference>
<dbReference type="AlphaFoldDB" id="A0A3A1YUH8"/>
<dbReference type="RefSeq" id="WP_119515144.1">
    <property type="nucleotide sequence ID" value="NZ_NQYH01000001.1"/>
</dbReference>